<organism evidence="7 8">
    <name type="scientific">Hyphobacterium vulgare</name>
    <dbReference type="NCBI Taxonomy" id="1736751"/>
    <lineage>
        <taxon>Bacteria</taxon>
        <taxon>Pseudomonadati</taxon>
        <taxon>Pseudomonadota</taxon>
        <taxon>Alphaproteobacteria</taxon>
        <taxon>Maricaulales</taxon>
        <taxon>Maricaulaceae</taxon>
        <taxon>Hyphobacterium</taxon>
    </lineage>
</organism>
<feature type="compositionally biased region" description="Basic and acidic residues" evidence="5">
    <location>
        <begin position="815"/>
        <end position="825"/>
    </location>
</feature>
<dbReference type="RefSeq" id="WP_343165709.1">
    <property type="nucleotide sequence ID" value="NZ_JBHRSV010000017.1"/>
</dbReference>
<dbReference type="EMBL" id="JBHRSV010000017">
    <property type="protein sequence ID" value="MFC2926326.1"/>
    <property type="molecule type" value="Genomic_DNA"/>
</dbReference>
<dbReference type="Proteomes" id="UP001595379">
    <property type="component" value="Unassembled WGS sequence"/>
</dbReference>
<dbReference type="PANTHER" id="PTHR12131:SF1">
    <property type="entry name" value="ATP-DEPENDENT RNA HELICASE SUPV3L1, MITOCHONDRIAL-RELATED"/>
    <property type="match status" value="1"/>
</dbReference>
<comment type="caution">
    <text evidence="7">The sequence shown here is derived from an EMBL/GenBank/DDBJ whole genome shotgun (WGS) entry which is preliminary data.</text>
</comment>
<evidence type="ECO:0000256" key="3">
    <source>
        <dbReference type="ARBA" id="ARBA00022806"/>
    </source>
</evidence>
<name>A0ABV6ZXW4_9PROT</name>
<dbReference type="PANTHER" id="PTHR12131">
    <property type="entry name" value="ATP-DEPENDENT RNA AND DNA HELICASE"/>
    <property type="match status" value="1"/>
</dbReference>
<evidence type="ECO:0000313" key="8">
    <source>
        <dbReference type="Proteomes" id="UP001595379"/>
    </source>
</evidence>
<dbReference type="Pfam" id="PF00271">
    <property type="entry name" value="Helicase_C"/>
    <property type="match status" value="1"/>
</dbReference>
<dbReference type="SMART" id="SM00490">
    <property type="entry name" value="HELICc"/>
    <property type="match status" value="1"/>
</dbReference>
<evidence type="ECO:0000259" key="6">
    <source>
        <dbReference type="PROSITE" id="PS51194"/>
    </source>
</evidence>
<accession>A0ABV6ZXW4</accession>
<reference evidence="8" key="1">
    <citation type="journal article" date="2019" name="Int. J. Syst. Evol. Microbiol.">
        <title>The Global Catalogue of Microorganisms (GCM) 10K type strain sequencing project: providing services to taxonomists for standard genome sequencing and annotation.</title>
        <authorList>
            <consortium name="The Broad Institute Genomics Platform"/>
            <consortium name="The Broad Institute Genome Sequencing Center for Infectious Disease"/>
            <person name="Wu L."/>
            <person name="Ma J."/>
        </authorList>
    </citation>
    <scope>NUCLEOTIDE SEQUENCE [LARGE SCALE GENOMIC DNA]</scope>
    <source>
        <strain evidence="8">KCTC 52487</strain>
    </source>
</reference>
<evidence type="ECO:0000256" key="5">
    <source>
        <dbReference type="SAM" id="MobiDB-lite"/>
    </source>
</evidence>
<keyword evidence="2" id="KW-0378">Hydrolase</keyword>
<dbReference type="Gene3D" id="3.40.50.300">
    <property type="entry name" value="P-loop containing nucleotide triphosphate hydrolases"/>
    <property type="match status" value="2"/>
</dbReference>
<protein>
    <submittedName>
        <fullName evidence="7">Helicase-related protein</fullName>
    </submittedName>
</protein>
<dbReference type="InterPro" id="IPR055206">
    <property type="entry name" value="DEXQc_SUV3"/>
</dbReference>
<proteinExistence type="predicted"/>
<feature type="compositionally biased region" description="Basic and acidic residues" evidence="5">
    <location>
        <begin position="797"/>
        <end position="807"/>
    </location>
</feature>
<keyword evidence="4" id="KW-0067">ATP-binding</keyword>
<dbReference type="PROSITE" id="PS51194">
    <property type="entry name" value="HELICASE_CTER"/>
    <property type="match status" value="1"/>
</dbReference>
<dbReference type="InterPro" id="IPR027417">
    <property type="entry name" value="P-loop_NTPase"/>
</dbReference>
<evidence type="ECO:0000256" key="4">
    <source>
        <dbReference type="ARBA" id="ARBA00022840"/>
    </source>
</evidence>
<dbReference type="SUPFAM" id="SSF52540">
    <property type="entry name" value="P-loop containing nucleoside triphosphate hydrolases"/>
    <property type="match status" value="2"/>
</dbReference>
<sequence length="857" mass="93685">MTAYAPLTAVLGPTNTGKTHLAVERMMARSSGMIGLPLRLLAREIYDRVVKAKGVHAAALITGEEKIAPASARYFVCTVESMPLDMRVAFVAIDEVQLASDPDRGHVFTDRILHMRGTEETMLLGAATVEGLIRRLVPDADILQRERFSTLRYAGPAKITKLPRRSAIVAFSAESVYAIAELLRRQRGGAAVVLGALSPRTRNAQVALYQSGEVDYLVATDAIGMGLNMDVDHVAFAEITKFDGHRRRMLTPAELGQITGRAGRFRDDGTFGETSDVRPLEGEVVAALENHEFARLEKLSWRNSDLDLRSLDRLFASLRRPSPDPALERVRGAEDEKVLDILAADPDVRRYASTPRGVEMVWDACRIPDFRKITIDAHARLVRQILDHLMSPNARIPSDFMARQLDRLDRVEGDVDILSQRLAHVRTWAYVSHRTDWTEDAHLWRDRAREVEDRLSDALHERLTQRFVDRRTSALIRGLREDKELLAGVTPDGRVTVEGHDVGHLEGLKFVPDISGGALEARALRQAADRALRPEMNRRLGRLTKAEDDTLTITAEGRILDGETAVALMVAGDSLLKPGVKLIGGELGSAEARERAVRRIEAFVQGEIAAKLAPLLALPAAAAGGKVTGMARGIAHRLEEAGGCVARADVLTEVRALSPVERRQLRSLGVRIGEHVVFMPALTKPAAAGLASLLRATARGDGQAPFRPGPGLVSVPAEEGRAAGDYAAAGFHRCGPLAVRVDMLERLADLIREGRAAKDGHGFAMTADMTSILGCSVADLRGVLNALGYRRIQTGPDPEKAEGERWAMRVRKHRAPEPEPVKVDPDSPFAALAALARPAPEPAAARRRPRRARKARK</sequence>
<dbReference type="InterPro" id="IPR001650">
    <property type="entry name" value="Helicase_C-like"/>
</dbReference>
<dbReference type="Pfam" id="PF22527">
    <property type="entry name" value="DEXQc_Suv3"/>
    <property type="match status" value="1"/>
</dbReference>
<dbReference type="GO" id="GO:0004386">
    <property type="term" value="F:helicase activity"/>
    <property type="evidence" value="ECO:0007669"/>
    <property type="project" value="UniProtKB-KW"/>
</dbReference>
<evidence type="ECO:0000256" key="2">
    <source>
        <dbReference type="ARBA" id="ARBA00022801"/>
    </source>
</evidence>
<feature type="compositionally biased region" description="Basic residues" evidence="5">
    <location>
        <begin position="845"/>
        <end position="857"/>
    </location>
</feature>
<evidence type="ECO:0000313" key="7">
    <source>
        <dbReference type="EMBL" id="MFC2926326.1"/>
    </source>
</evidence>
<feature type="region of interest" description="Disordered" evidence="5">
    <location>
        <begin position="795"/>
        <end position="857"/>
    </location>
</feature>
<gene>
    <name evidence="7" type="ORF">ACFOOR_09425</name>
</gene>
<keyword evidence="3 7" id="KW-0347">Helicase</keyword>
<keyword evidence="1" id="KW-0547">Nucleotide-binding</keyword>
<evidence type="ECO:0000256" key="1">
    <source>
        <dbReference type="ARBA" id="ARBA00022741"/>
    </source>
</evidence>
<dbReference type="InterPro" id="IPR050699">
    <property type="entry name" value="RNA-DNA_Helicase"/>
</dbReference>
<feature type="domain" description="Helicase C-terminal" evidence="6">
    <location>
        <begin position="154"/>
        <end position="312"/>
    </location>
</feature>
<keyword evidence="8" id="KW-1185">Reference proteome</keyword>